<feature type="compositionally biased region" description="Low complexity" evidence="1">
    <location>
        <begin position="242"/>
        <end position="258"/>
    </location>
</feature>
<feature type="compositionally biased region" description="Low complexity" evidence="1">
    <location>
        <begin position="492"/>
        <end position="502"/>
    </location>
</feature>
<feature type="compositionally biased region" description="Polar residues" evidence="1">
    <location>
        <begin position="157"/>
        <end position="175"/>
    </location>
</feature>
<gene>
    <name evidence="2" type="ORF">B0H15DRAFT_463133</name>
</gene>
<feature type="compositionally biased region" description="Low complexity" evidence="1">
    <location>
        <begin position="319"/>
        <end position="336"/>
    </location>
</feature>
<feature type="compositionally biased region" description="Low complexity" evidence="1">
    <location>
        <begin position="209"/>
        <end position="225"/>
    </location>
</feature>
<evidence type="ECO:0000256" key="1">
    <source>
        <dbReference type="SAM" id="MobiDB-lite"/>
    </source>
</evidence>
<proteinExistence type="predicted"/>
<protein>
    <submittedName>
        <fullName evidence="2">Uncharacterized protein</fullName>
    </submittedName>
</protein>
<feature type="compositionally biased region" description="Low complexity" evidence="1">
    <location>
        <begin position="353"/>
        <end position="375"/>
    </location>
</feature>
<accession>A0AAD6XSX0</accession>
<dbReference type="AlphaFoldDB" id="A0AAD6XSX0"/>
<evidence type="ECO:0000313" key="2">
    <source>
        <dbReference type="EMBL" id="KAJ7100864.1"/>
    </source>
</evidence>
<organism evidence="2 3">
    <name type="scientific">Mycena belliarum</name>
    <dbReference type="NCBI Taxonomy" id="1033014"/>
    <lineage>
        <taxon>Eukaryota</taxon>
        <taxon>Fungi</taxon>
        <taxon>Dikarya</taxon>
        <taxon>Basidiomycota</taxon>
        <taxon>Agaricomycotina</taxon>
        <taxon>Agaricomycetes</taxon>
        <taxon>Agaricomycetidae</taxon>
        <taxon>Agaricales</taxon>
        <taxon>Marasmiineae</taxon>
        <taxon>Mycenaceae</taxon>
        <taxon>Mycena</taxon>
    </lineage>
</organism>
<reference evidence="2" key="1">
    <citation type="submission" date="2023-03" db="EMBL/GenBank/DDBJ databases">
        <title>Massive genome expansion in bonnet fungi (Mycena s.s.) driven by repeated elements and novel gene families across ecological guilds.</title>
        <authorList>
            <consortium name="Lawrence Berkeley National Laboratory"/>
            <person name="Harder C.B."/>
            <person name="Miyauchi S."/>
            <person name="Viragh M."/>
            <person name="Kuo A."/>
            <person name="Thoen E."/>
            <person name="Andreopoulos B."/>
            <person name="Lu D."/>
            <person name="Skrede I."/>
            <person name="Drula E."/>
            <person name="Henrissat B."/>
            <person name="Morin E."/>
            <person name="Kohler A."/>
            <person name="Barry K."/>
            <person name="LaButti K."/>
            <person name="Morin E."/>
            <person name="Salamov A."/>
            <person name="Lipzen A."/>
            <person name="Mereny Z."/>
            <person name="Hegedus B."/>
            <person name="Baldrian P."/>
            <person name="Stursova M."/>
            <person name="Weitz H."/>
            <person name="Taylor A."/>
            <person name="Grigoriev I.V."/>
            <person name="Nagy L.G."/>
            <person name="Martin F."/>
            <person name="Kauserud H."/>
        </authorList>
    </citation>
    <scope>NUCLEOTIDE SEQUENCE</scope>
    <source>
        <strain evidence="2">CBHHK173m</strain>
    </source>
</reference>
<comment type="caution">
    <text evidence="2">The sequence shown here is derived from an EMBL/GenBank/DDBJ whole genome shotgun (WGS) entry which is preliminary data.</text>
</comment>
<keyword evidence="3" id="KW-1185">Reference proteome</keyword>
<feature type="region of interest" description="Disordered" evidence="1">
    <location>
        <begin position="464"/>
        <end position="502"/>
    </location>
</feature>
<feature type="compositionally biased region" description="Low complexity" evidence="1">
    <location>
        <begin position="93"/>
        <end position="110"/>
    </location>
</feature>
<feature type="region of interest" description="Disordered" evidence="1">
    <location>
        <begin position="293"/>
        <end position="375"/>
    </location>
</feature>
<name>A0AAD6XSX0_9AGAR</name>
<feature type="compositionally biased region" description="Basic residues" evidence="1">
    <location>
        <begin position="464"/>
        <end position="474"/>
    </location>
</feature>
<dbReference type="EMBL" id="JARJCN010000005">
    <property type="protein sequence ID" value="KAJ7100864.1"/>
    <property type="molecule type" value="Genomic_DNA"/>
</dbReference>
<feature type="region of interest" description="Disordered" evidence="1">
    <location>
        <begin position="93"/>
        <end position="274"/>
    </location>
</feature>
<feature type="compositionally biased region" description="Low complexity" evidence="1">
    <location>
        <begin position="178"/>
        <end position="197"/>
    </location>
</feature>
<feature type="region of interest" description="Disordered" evidence="1">
    <location>
        <begin position="387"/>
        <end position="407"/>
    </location>
</feature>
<dbReference type="Proteomes" id="UP001222325">
    <property type="component" value="Unassembled WGS sequence"/>
</dbReference>
<sequence>MDLPDLVGFKRHAPRRFEWWLIVSLVLKKVHWNEATHFLPSRLLRSVCDNRPTSLSTFPLRPVHSIFHIPNQQSPESCPSLLLSPSSRLSMNCATSSSASRSSPRSLRGRSNLKWTRSVRLRRHPSGLIALESKGPATRAPHPRQHLPTIKTRVWRRSSQSSTALTPPHSSGTPLTPSPRSRIISASHPPSSSRAPSLPAPTRCPTPWTSTRMPRTASPTPRSTLPLPPLGSSPTWAKSPLTSTRATDRTTTTTRTSRPQPKKSSTGQSLLYPPVPAPLLRPLLCLVPPRYPPAPSARPSAARLGIPRRRSRPLPLPSPARRSARQPTRLRVLSPRSRPRHPLARPALPPLRPRGLLSSPPATSTSSTAARRALARGACSATSKAARAARAISPTWTATTPNTTASPSRVAAPAVLACSRARTAANGTSARSRRRIRRTLPRTGKRSSRYLRRCRRSFRCARRRWRTRSGRRRATPSTPTESGRCSKRSTSRTRLASRTNLSLPPSHCHFPSIFFSRSTVPHSP</sequence>
<evidence type="ECO:0000313" key="3">
    <source>
        <dbReference type="Proteomes" id="UP001222325"/>
    </source>
</evidence>